<feature type="transmembrane region" description="Helical" evidence="8">
    <location>
        <begin position="5"/>
        <end position="22"/>
    </location>
</feature>
<dbReference type="PANTHER" id="PTHR22911:SF137">
    <property type="entry name" value="SOLUTE CARRIER FAMILY 35 MEMBER G2-RELATED"/>
    <property type="match status" value="1"/>
</dbReference>
<evidence type="ECO:0000313" key="10">
    <source>
        <dbReference type="EMBL" id="MEK8048026.1"/>
    </source>
</evidence>
<dbReference type="EMBL" id="JBBUTI010000013">
    <property type="protein sequence ID" value="MEK8048026.1"/>
    <property type="molecule type" value="Genomic_DNA"/>
</dbReference>
<dbReference type="SUPFAM" id="SSF103481">
    <property type="entry name" value="Multidrug resistance efflux transporter EmrE"/>
    <property type="match status" value="2"/>
</dbReference>
<evidence type="ECO:0000256" key="1">
    <source>
        <dbReference type="ARBA" id="ARBA00004651"/>
    </source>
</evidence>
<proteinExistence type="inferred from homology"/>
<feature type="transmembrane region" description="Helical" evidence="8">
    <location>
        <begin position="68"/>
        <end position="87"/>
    </location>
</feature>
<keyword evidence="7 8" id="KW-0472">Membrane</keyword>
<reference evidence="10 11" key="1">
    <citation type="submission" date="2024-04" db="EMBL/GenBank/DDBJ databases">
        <title>Novel species of the genus Ideonella isolated from streams.</title>
        <authorList>
            <person name="Lu H."/>
        </authorList>
    </citation>
    <scope>NUCLEOTIDE SEQUENCE [LARGE SCALE GENOMIC DNA]</scope>
    <source>
        <strain evidence="10 11">LYT19W</strain>
    </source>
</reference>
<dbReference type="InterPro" id="IPR004626">
    <property type="entry name" value="RarD"/>
</dbReference>
<evidence type="ECO:0000256" key="4">
    <source>
        <dbReference type="ARBA" id="ARBA00022475"/>
    </source>
</evidence>
<comment type="similarity">
    <text evidence="2">Belongs to the EamA transporter family.</text>
</comment>
<dbReference type="Pfam" id="PF00892">
    <property type="entry name" value="EamA"/>
    <property type="match status" value="1"/>
</dbReference>
<evidence type="ECO:0000256" key="8">
    <source>
        <dbReference type="SAM" id="Phobius"/>
    </source>
</evidence>
<protein>
    <submittedName>
        <fullName evidence="10">EamA family transporter RarD</fullName>
    </submittedName>
</protein>
<keyword evidence="3" id="KW-0813">Transport</keyword>
<feature type="transmembrane region" description="Helical" evidence="8">
    <location>
        <begin position="206"/>
        <end position="226"/>
    </location>
</feature>
<evidence type="ECO:0000256" key="7">
    <source>
        <dbReference type="ARBA" id="ARBA00023136"/>
    </source>
</evidence>
<dbReference type="InterPro" id="IPR000620">
    <property type="entry name" value="EamA_dom"/>
</dbReference>
<keyword evidence="11" id="KW-1185">Reference proteome</keyword>
<dbReference type="PANTHER" id="PTHR22911">
    <property type="entry name" value="ACYL-MALONYL CONDENSING ENZYME-RELATED"/>
    <property type="match status" value="1"/>
</dbReference>
<name>A0ABU9C825_9BURK</name>
<organism evidence="10 11">
    <name type="scientific">Ideonella margarita</name>
    <dbReference type="NCBI Taxonomy" id="2984191"/>
    <lineage>
        <taxon>Bacteria</taxon>
        <taxon>Pseudomonadati</taxon>
        <taxon>Pseudomonadota</taxon>
        <taxon>Betaproteobacteria</taxon>
        <taxon>Burkholderiales</taxon>
        <taxon>Sphaerotilaceae</taxon>
        <taxon>Ideonella</taxon>
    </lineage>
</organism>
<sequence>MHTGLFAAALAYIIWGLFPLYFHQLREVPALEVVMHRSVWSLAFIVLVLLYQRRWAWLINVLQQPRKLAIFGTSALLLSSNWLLYVWAVNNGRVLEASLGYFINPLFNVLLGVLVLRERPRPLQWAAVGIAGVGVLWLGVAAGAPPWISLALAASFGLYGLLKKTAPLGALEGLALETLLLAPLAVPALAWMSTHGGTLANATPSTWAWLLAAGPLTAVPLLLFAYGAQRIQLGTLGLLQYLGPSLQFALGVWVFHEPLHHNRLAGFALIWMALLIYSGETLWRLRQNNASPQNA</sequence>
<accession>A0ABU9C825</accession>
<evidence type="ECO:0000259" key="9">
    <source>
        <dbReference type="Pfam" id="PF00892"/>
    </source>
</evidence>
<dbReference type="RefSeq" id="WP_341400341.1">
    <property type="nucleotide sequence ID" value="NZ_JBBUTI010000013.1"/>
</dbReference>
<feature type="transmembrane region" description="Helical" evidence="8">
    <location>
        <begin position="123"/>
        <end position="140"/>
    </location>
</feature>
<feature type="transmembrane region" description="Helical" evidence="8">
    <location>
        <begin position="174"/>
        <end position="194"/>
    </location>
</feature>
<evidence type="ECO:0000256" key="5">
    <source>
        <dbReference type="ARBA" id="ARBA00022692"/>
    </source>
</evidence>
<keyword evidence="4" id="KW-1003">Cell membrane</keyword>
<dbReference type="InterPro" id="IPR037185">
    <property type="entry name" value="EmrE-like"/>
</dbReference>
<comment type="subcellular location">
    <subcellularLocation>
        <location evidence="1">Cell membrane</location>
        <topology evidence="1">Multi-pass membrane protein</topology>
    </subcellularLocation>
</comment>
<feature type="domain" description="EamA" evidence="9">
    <location>
        <begin position="3"/>
        <end position="138"/>
    </location>
</feature>
<dbReference type="Proteomes" id="UP001379945">
    <property type="component" value="Unassembled WGS sequence"/>
</dbReference>
<dbReference type="NCBIfam" id="TIGR00688">
    <property type="entry name" value="rarD"/>
    <property type="match status" value="1"/>
</dbReference>
<feature type="transmembrane region" description="Helical" evidence="8">
    <location>
        <begin position="146"/>
        <end position="162"/>
    </location>
</feature>
<feature type="transmembrane region" description="Helical" evidence="8">
    <location>
        <begin position="262"/>
        <end position="279"/>
    </location>
</feature>
<evidence type="ECO:0000256" key="6">
    <source>
        <dbReference type="ARBA" id="ARBA00022989"/>
    </source>
</evidence>
<evidence type="ECO:0000313" key="11">
    <source>
        <dbReference type="Proteomes" id="UP001379945"/>
    </source>
</evidence>
<feature type="transmembrane region" description="Helical" evidence="8">
    <location>
        <begin position="99"/>
        <end position="116"/>
    </location>
</feature>
<gene>
    <name evidence="10" type="primary">rarD</name>
    <name evidence="10" type="ORF">AACH00_16825</name>
</gene>
<evidence type="ECO:0000256" key="3">
    <source>
        <dbReference type="ARBA" id="ARBA00022448"/>
    </source>
</evidence>
<comment type="caution">
    <text evidence="10">The sequence shown here is derived from an EMBL/GenBank/DDBJ whole genome shotgun (WGS) entry which is preliminary data.</text>
</comment>
<feature type="transmembrane region" description="Helical" evidence="8">
    <location>
        <begin position="34"/>
        <end position="52"/>
    </location>
</feature>
<keyword evidence="5 8" id="KW-0812">Transmembrane</keyword>
<keyword evidence="6 8" id="KW-1133">Transmembrane helix</keyword>
<evidence type="ECO:0000256" key="2">
    <source>
        <dbReference type="ARBA" id="ARBA00007362"/>
    </source>
</evidence>
<feature type="transmembrane region" description="Helical" evidence="8">
    <location>
        <begin position="238"/>
        <end position="256"/>
    </location>
</feature>